<dbReference type="InterPro" id="IPR051163">
    <property type="entry name" value="Sodium:Solute_Symporter_SSF"/>
</dbReference>
<accession>A0A1H7V5B7</accession>
<evidence type="ECO:0000256" key="3">
    <source>
        <dbReference type="ARBA" id="ARBA00022448"/>
    </source>
</evidence>
<keyword evidence="9 12" id="KW-0472">Membrane</keyword>
<keyword evidence="4" id="KW-1003">Cell membrane</keyword>
<evidence type="ECO:0000313" key="14">
    <source>
        <dbReference type="Proteomes" id="UP000198990"/>
    </source>
</evidence>
<dbReference type="STRING" id="228957.SAMN04488008_108112"/>
<keyword evidence="7" id="KW-0915">Sodium</keyword>
<keyword evidence="14" id="KW-1185">Reference proteome</keyword>
<dbReference type="Gene3D" id="1.20.1730.10">
    <property type="entry name" value="Sodium/glucose cotransporter"/>
    <property type="match status" value="1"/>
</dbReference>
<dbReference type="GO" id="GO:0005886">
    <property type="term" value="C:plasma membrane"/>
    <property type="evidence" value="ECO:0007669"/>
    <property type="project" value="UniProtKB-SubCell"/>
</dbReference>
<dbReference type="GO" id="GO:0015293">
    <property type="term" value="F:symporter activity"/>
    <property type="evidence" value="ECO:0007669"/>
    <property type="project" value="TreeGrafter"/>
</dbReference>
<feature type="transmembrane region" description="Helical" evidence="12">
    <location>
        <begin position="43"/>
        <end position="66"/>
    </location>
</feature>
<organism evidence="13 14">
    <name type="scientific">Maribacter orientalis</name>
    <dbReference type="NCBI Taxonomy" id="228957"/>
    <lineage>
        <taxon>Bacteria</taxon>
        <taxon>Pseudomonadati</taxon>
        <taxon>Bacteroidota</taxon>
        <taxon>Flavobacteriia</taxon>
        <taxon>Flavobacteriales</taxon>
        <taxon>Flavobacteriaceae</taxon>
        <taxon>Maribacter</taxon>
    </lineage>
</organism>
<dbReference type="PANTHER" id="PTHR42985">
    <property type="entry name" value="SODIUM-COUPLED MONOCARBOXYLATE TRANSPORTER"/>
    <property type="match status" value="1"/>
</dbReference>
<evidence type="ECO:0000256" key="11">
    <source>
        <dbReference type="RuleBase" id="RU362091"/>
    </source>
</evidence>
<feature type="transmembrane region" description="Helical" evidence="12">
    <location>
        <begin position="403"/>
        <end position="423"/>
    </location>
</feature>
<dbReference type="AlphaFoldDB" id="A0A1H7V5B7"/>
<feature type="transmembrane region" description="Helical" evidence="12">
    <location>
        <begin position="72"/>
        <end position="96"/>
    </location>
</feature>
<evidence type="ECO:0000256" key="12">
    <source>
        <dbReference type="SAM" id="Phobius"/>
    </source>
</evidence>
<evidence type="ECO:0000256" key="4">
    <source>
        <dbReference type="ARBA" id="ARBA00022475"/>
    </source>
</evidence>
<dbReference type="PROSITE" id="PS50283">
    <property type="entry name" value="NA_SOLUT_SYMP_3"/>
    <property type="match status" value="1"/>
</dbReference>
<evidence type="ECO:0000256" key="8">
    <source>
        <dbReference type="ARBA" id="ARBA00023065"/>
    </source>
</evidence>
<feature type="transmembrane region" description="Helical" evidence="12">
    <location>
        <begin position="182"/>
        <end position="200"/>
    </location>
</feature>
<feature type="transmembrane region" description="Helical" evidence="12">
    <location>
        <begin position="378"/>
        <end position="397"/>
    </location>
</feature>
<dbReference type="Proteomes" id="UP000198990">
    <property type="component" value="Unassembled WGS sequence"/>
</dbReference>
<dbReference type="Pfam" id="PF00474">
    <property type="entry name" value="SSF"/>
    <property type="match status" value="1"/>
</dbReference>
<dbReference type="CDD" id="cd10326">
    <property type="entry name" value="SLC5sbd_NIS-like"/>
    <property type="match status" value="1"/>
</dbReference>
<feature type="transmembrane region" description="Helical" evidence="12">
    <location>
        <begin position="152"/>
        <end position="170"/>
    </location>
</feature>
<feature type="transmembrane region" description="Helical" evidence="12">
    <location>
        <begin position="460"/>
        <end position="482"/>
    </location>
</feature>
<dbReference type="PANTHER" id="PTHR42985:SF47">
    <property type="entry name" value="INTEGRAL MEMBRANE TRANSPORT PROTEIN"/>
    <property type="match status" value="1"/>
</dbReference>
<reference evidence="14" key="1">
    <citation type="submission" date="2016-10" db="EMBL/GenBank/DDBJ databases">
        <authorList>
            <person name="Varghese N."/>
            <person name="Submissions S."/>
        </authorList>
    </citation>
    <scope>NUCLEOTIDE SEQUENCE [LARGE SCALE GENOMIC DNA]</scope>
    <source>
        <strain evidence="14">DSM 16471</strain>
    </source>
</reference>
<keyword evidence="3" id="KW-0813">Transport</keyword>
<feature type="transmembrane region" description="Helical" evidence="12">
    <location>
        <begin position="6"/>
        <end position="23"/>
    </location>
</feature>
<dbReference type="OrthoDB" id="891563at2"/>
<keyword evidence="6 12" id="KW-1133">Transmembrane helix</keyword>
<keyword evidence="5 12" id="KW-0812">Transmembrane</keyword>
<evidence type="ECO:0000256" key="9">
    <source>
        <dbReference type="ARBA" id="ARBA00023136"/>
    </source>
</evidence>
<evidence type="ECO:0000256" key="1">
    <source>
        <dbReference type="ARBA" id="ARBA00004651"/>
    </source>
</evidence>
<feature type="transmembrane region" description="Helical" evidence="12">
    <location>
        <begin position="272"/>
        <end position="297"/>
    </location>
</feature>
<dbReference type="EMBL" id="FNZN01000008">
    <property type="protein sequence ID" value="SEM04383.1"/>
    <property type="molecule type" value="Genomic_DNA"/>
</dbReference>
<sequence>MNASHILLLISGYFVLLLIISYFTGKNDSNEDFFKAGKQSPWYLVAFGMVGASLSGVTFISVPGWVDASQFSYMQVVFGYFLGYMVTAFVLLPIYYKQNVTSIYEYLDDRFGFVSYKVGAISFFISRVLGAAFRLFLVAIVLQQFVFDAWNVPFEITVILSILLIWVYTFRGGIKTIVWTDTLQTLFMLVSVGLSIYFILDKMDWTFIEFLNSPELGQYSKTIFTDDFSSKNHLVKSFLGGMFITICMTGLDQDMMQKNLTCKNLGEAQKNMVSFSIVLVVVTFIFMLLGALLFIYADTHNIAIPLMDGSPKSDLLFPEIALNSGLGITVAVTFMLGLIAAAYSSADSALTSLTTSFCVDFLNTEKKPKKEAKKIRRMTHIGMSVLLIMVVISFKYILDRNVIDGLLTVASYTYGPLLGLFSFGIFTKHQVKDKYVWIVALICVSIILVLAKLPNEYLGGYIFGYELLPLNGLLTFVGLWLIRSRPAVPSLNDIA</sequence>
<dbReference type="InterPro" id="IPR038377">
    <property type="entry name" value="Na/Glc_symporter_sf"/>
</dbReference>
<proteinExistence type="inferred from homology"/>
<evidence type="ECO:0000256" key="2">
    <source>
        <dbReference type="ARBA" id="ARBA00006434"/>
    </source>
</evidence>
<gene>
    <name evidence="13" type="ORF">SAMN04488008_108112</name>
</gene>
<keyword evidence="10" id="KW-0739">Sodium transport</keyword>
<protein>
    <submittedName>
        <fullName evidence="13">Transporter, SSS family</fullName>
    </submittedName>
</protein>
<evidence type="ECO:0000256" key="10">
    <source>
        <dbReference type="ARBA" id="ARBA00023201"/>
    </source>
</evidence>
<evidence type="ECO:0000256" key="5">
    <source>
        <dbReference type="ARBA" id="ARBA00022692"/>
    </source>
</evidence>
<keyword evidence="8" id="KW-0406">Ion transport</keyword>
<dbReference type="InterPro" id="IPR001734">
    <property type="entry name" value="Na/solute_symporter"/>
</dbReference>
<feature type="transmembrane region" description="Helical" evidence="12">
    <location>
        <begin position="320"/>
        <end position="343"/>
    </location>
</feature>
<evidence type="ECO:0000313" key="13">
    <source>
        <dbReference type="EMBL" id="SEM04383.1"/>
    </source>
</evidence>
<comment type="subcellular location">
    <subcellularLocation>
        <location evidence="1">Cell membrane</location>
        <topology evidence="1">Multi-pass membrane protein</topology>
    </subcellularLocation>
</comment>
<name>A0A1H7V5B7_9FLAO</name>
<dbReference type="RefSeq" id="WP_091626247.1">
    <property type="nucleotide sequence ID" value="NZ_FNZN01000008.1"/>
</dbReference>
<evidence type="ECO:0000256" key="6">
    <source>
        <dbReference type="ARBA" id="ARBA00022989"/>
    </source>
</evidence>
<evidence type="ECO:0000256" key="7">
    <source>
        <dbReference type="ARBA" id="ARBA00023053"/>
    </source>
</evidence>
<dbReference type="GO" id="GO:0006814">
    <property type="term" value="P:sodium ion transport"/>
    <property type="evidence" value="ECO:0007669"/>
    <property type="project" value="UniProtKB-KW"/>
</dbReference>
<feature type="transmembrane region" description="Helical" evidence="12">
    <location>
        <begin position="116"/>
        <end position="146"/>
    </location>
</feature>
<feature type="transmembrane region" description="Helical" evidence="12">
    <location>
        <begin position="435"/>
        <end position="454"/>
    </location>
</feature>
<comment type="similarity">
    <text evidence="2 11">Belongs to the sodium:solute symporter (SSF) (TC 2.A.21) family.</text>
</comment>